<dbReference type="SUPFAM" id="SSF48008">
    <property type="entry name" value="GntR ligand-binding domain-like"/>
    <property type="match status" value="1"/>
</dbReference>
<evidence type="ECO:0000313" key="5">
    <source>
        <dbReference type="EMBL" id="TDH38424.1"/>
    </source>
</evidence>
<keyword evidence="6" id="KW-1185">Reference proteome</keyword>
<gene>
    <name evidence="5" type="ORF">E2A64_04740</name>
</gene>
<dbReference type="CDD" id="cd07377">
    <property type="entry name" value="WHTH_GntR"/>
    <property type="match status" value="1"/>
</dbReference>
<dbReference type="InterPro" id="IPR008920">
    <property type="entry name" value="TF_FadR/GntR_C"/>
</dbReference>
<comment type="caution">
    <text evidence="5">The sequence shown here is derived from an EMBL/GenBank/DDBJ whole genome shotgun (WGS) entry which is preliminary data.</text>
</comment>
<dbReference type="OrthoDB" id="7846328at2"/>
<dbReference type="EMBL" id="SMSI01000001">
    <property type="protein sequence ID" value="TDH38424.1"/>
    <property type="molecule type" value="Genomic_DNA"/>
</dbReference>
<dbReference type="PROSITE" id="PS50949">
    <property type="entry name" value="HTH_GNTR"/>
    <property type="match status" value="1"/>
</dbReference>
<keyword evidence="3" id="KW-0804">Transcription</keyword>
<feature type="domain" description="HTH gntR-type" evidence="4">
    <location>
        <begin position="10"/>
        <end position="77"/>
    </location>
</feature>
<accession>A0A4R5PN11</accession>
<dbReference type="SMART" id="SM00895">
    <property type="entry name" value="FCD"/>
    <property type="match status" value="1"/>
</dbReference>
<keyword evidence="1" id="KW-0805">Transcription regulation</keyword>
<evidence type="ECO:0000313" key="6">
    <source>
        <dbReference type="Proteomes" id="UP000295131"/>
    </source>
</evidence>
<dbReference type="SMART" id="SM00345">
    <property type="entry name" value="HTH_GNTR"/>
    <property type="match status" value="1"/>
</dbReference>
<keyword evidence="2" id="KW-0238">DNA-binding</keyword>
<dbReference type="InterPro" id="IPR011711">
    <property type="entry name" value="GntR_C"/>
</dbReference>
<dbReference type="InterPro" id="IPR036388">
    <property type="entry name" value="WH-like_DNA-bd_sf"/>
</dbReference>
<dbReference type="Gene3D" id="1.10.10.10">
    <property type="entry name" value="Winged helix-like DNA-binding domain superfamily/Winged helix DNA-binding domain"/>
    <property type="match status" value="1"/>
</dbReference>
<evidence type="ECO:0000256" key="1">
    <source>
        <dbReference type="ARBA" id="ARBA00023015"/>
    </source>
</evidence>
<dbReference type="GO" id="GO:0003677">
    <property type="term" value="F:DNA binding"/>
    <property type="evidence" value="ECO:0007669"/>
    <property type="project" value="UniProtKB-KW"/>
</dbReference>
<dbReference type="Pfam" id="PF00392">
    <property type="entry name" value="GntR"/>
    <property type="match status" value="1"/>
</dbReference>
<dbReference type="InterPro" id="IPR000524">
    <property type="entry name" value="Tscrpt_reg_HTH_GntR"/>
</dbReference>
<evidence type="ECO:0000256" key="3">
    <source>
        <dbReference type="ARBA" id="ARBA00023163"/>
    </source>
</evidence>
<evidence type="ECO:0000256" key="2">
    <source>
        <dbReference type="ARBA" id="ARBA00023125"/>
    </source>
</evidence>
<dbReference type="AlphaFoldDB" id="A0A4R5PN11"/>
<dbReference type="PANTHER" id="PTHR43537">
    <property type="entry name" value="TRANSCRIPTIONAL REGULATOR, GNTR FAMILY"/>
    <property type="match status" value="1"/>
</dbReference>
<reference evidence="5 6" key="1">
    <citation type="journal article" date="2013" name="Int. J. Syst. Evol. Microbiol.">
        <title>Hoeflea suaedae sp. nov., an endophytic bacterium isolated from the root of the halophyte Suaeda maritima.</title>
        <authorList>
            <person name="Chung E.J."/>
            <person name="Park J.A."/>
            <person name="Pramanik P."/>
            <person name="Bibi F."/>
            <person name="Jeon C.O."/>
            <person name="Chung Y.R."/>
        </authorList>
    </citation>
    <scope>NUCLEOTIDE SEQUENCE [LARGE SCALE GENOMIC DNA]</scope>
    <source>
        <strain evidence="5 6">YC6898</strain>
    </source>
</reference>
<sequence length="219" mass="24515">MDLDLRITRKTVQQEVVDKLRQAILSGTFAPGHRLVEADLCEALGVSRSSLREALRGLQAEHLIEIIPNRGPHIPVLTWEDAEEIYEVRELLEGEAALRCAARMSDDDIAELAERLETFHRAARDENADDLADAAAAFYELILSRCGNKIIQQMLAGLLARISYLRKRSMSLPGRALKSHEEMRAIHQAIADRNTRDARKAAMKHVSNARASAKQTFPV</sequence>
<dbReference type="GO" id="GO:0003700">
    <property type="term" value="F:DNA-binding transcription factor activity"/>
    <property type="evidence" value="ECO:0007669"/>
    <property type="project" value="InterPro"/>
</dbReference>
<evidence type="ECO:0000259" key="4">
    <source>
        <dbReference type="PROSITE" id="PS50949"/>
    </source>
</evidence>
<dbReference type="PANTHER" id="PTHR43537:SF24">
    <property type="entry name" value="GLUCONATE OPERON TRANSCRIPTIONAL REPRESSOR"/>
    <property type="match status" value="1"/>
</dbReference>
<organism evidence="5 6">
    <name type="scientific">Pseudohoeflea suaedae</name>
    <dbReference type="NCBI Taxonomy" id="877384"/>
    <lineage>
        <taxon>Bacteria</taxon>
        <taxon>Pseudomonadati</taxon>
        <taxon>Pseudomonadota</taxon>
        <taxon>Alphaproteobacteria</taxon>
        <taxon>Hyphomicrobiales</taxon>
        <taxon>Rhizobiaceae</taxon>
        <taxon>Pseudohoeflea</taxon>
    </lineage>
</organism>
<dbReference type="Proteomes" id="UP000295131">
    <property type="component" value="Unassembled WGS sequence"/>
</dbReference>
<proteinExistence type="predicted"/>
<dbReference type="Gene3D" id="1.20.120.530">
    <property type="entry name" value="GntR ligand-binding domain-like"/>
    <property type="match status" value="1"/>
</dbReference>
<dbReference type="InterPro" id="IPR036390">
    <property type="entry name" value="WH_DNA-bd_sf"/>
</dbReference>
<dbReference type="RefSeq" id="WP_133283259.1">
    <property type="nucleotide sequence ID" value="NZ_SMSI01000001.1"/>
</dbReference>
<name>A0A4R5PN11_9HYPH</name>
<dbReference type="SUPFAM" id="SSF46785">
    <property type="entry name" value="Winged helix' DNA-binding domain"/>
    <property type="match status" value="1"/>
</dbReference>
<protein>
    <submittedName>
        <fullName evidence="5">GntR family transcriptional regulator</fullName>
    </submittedName>
</protein>
<dbReference type="Pfam" id="PF07729">
    <property type="entry name" value="FCD"/>
    <property type="match status" value="1"/>
</dbReference>